<comment type="caution">
    <text evidence="1">The sequence shown here is derived from an EMBL/GenBank/DDBJ whole genome shotgun (WGS) entry which is preliminary data.</text>
</comment>
<evidence type="ECO:0000313" key="2">
    <source>
        <dbReference type="Proteomes" id="UP000324222"/>
    </source>
</evidence>
<dbReference type="AlphaFoldDB" id="A0A5B7HL21"/>
<protein>
    <submittedName>
        <fullName evidence="1">Uncharacterized protein</fullName>
    </submittedName>
</protein>
<accession>A0A5B7HL21</accession>
<keyword evidence="2" id="KW-1185">Reference proteome</keyword>
<name>A0A5B7HL21_PORTR</name>
<sequence>MSITTVHTIAMGCWLRGARRIRRGGGGTQRPWGINTNCVEWVLPRHPPAPRLLYPVFPNVTLSCTRSQIKLDMNFSESCLAHSGFSGSLILLDYTSVRKLPGSVQEAVRNNSVPVLPTQYWYQERQKD</sequence>
<organism evidence="1 2">
    <name type="scientific">Portunus trituberculatus</name>
    <name type="common">Swimming crab</name>
    <name type="synonym">Neptunus trituberculatus</name>
    <dbReference type="NCBI Taxonomy" id="210409"/>
    <lineage>
        <taxon>Eukaryota</taxon>
        <taxon>Metazoa</taxon>
        <taxon>Ecdysozoa</taxon>
        <taxon>Arthropoda</taxon>
        <taxon>Crustacea</taxon>
        <taxon>Multicrustacea</taxon>
        <taxon>Malacostraca</taxon>
        <taxon>Eumalacostraca</taxon>
        <taxon>Eucarida</taxon>
        <taxon>Decapoda</taxon>
        <taxon>Pleocyemata</taxon>
        <taxon>Brachyura</taxon>
        <taxon>Eubrachyura</taxon>
        <taxon>Portunoidea</taxon>
        <taxon>Portunidae</taxon>
        <taxon>Portuninae</taxon>
        <taxon>Portunus</taxon>
    </lineage>
</organism>
<evidence type="ECO:0000313" key="1">
    <source>
        <dbReference type="EMBL" id="MPC73140.1"/>
    </source>
</evidence>
<dbReference type="EMBL" id="VSRR010036136">
    <property type="protein sequence ID" value="MPC73140.1"/>
    <property type="molecule type" value="Genomic_DNA"/>
</dbReference>
<gene>
    <name evidence="1" type="ORF">E2C01_067458</name>
</gene>
<dbReference type="Proteomes" id="UP000324222">
    <property type="component" value="Unassembled WGS sequence"/>
</dbReference>
<reference evidence="1 2" key="1">
    <citation type="submission" date="2019-05" db="EMBL/GenBank/DDBJ databases">
        <title>Another draft genome of Portunus trituberculatus and its Hox gene families provides insights of decapod evolution.</title>
        <authorList>
            <person name="Jeong J.-H."/>
            <person name="Song I."/>
            <person name="Kim S."/>
            <person name="Choi T."/>
            <person name="Kim D."/>
            <person name="Ryu S."/>
            <person name="Kim W."/>
        </authorList>
    </citation>
    <scope>NUCLEOTIDE SEQUENCE [LARGE SCALE GENOMIC DNA]</scope>
    <source>
        <tissue evidence="1">Muscle</tissue>
    </source>
</reference>
<proteinExistence type="predicted"/>